<name>A0A150PW95_SORCE</name>
<proteinExistence type="predicted"/>
<evidence type="ECO:0008006" key="3">
    <source>
        <dbReference type="Google" id="ProtNLM"/>
    </source>
</evidence>
<protein>
    <recommendedName>
        <fullName evidence="3">Quercetin 2,3-dioxygenase C-terminal cupin domain-containing protein</fullName>
    </recommendedName>
</protein>
<evidence type="ECO:0000313" key="2">
    <source>
        <dbReference type="Proteomes" id="UP000075420"/>
    </source>
</evidence>
<dbReference type="EMBL" id="JELY01000206">
    <property type="protein sequence ID" value="KYF60025.1"/>
    <property type="molecule type" value="Genomic_DNA"/>
</dbReference>
<accession>A0A150PW95</accession>
<organism evidence="1 2">
    <name type="scientific">Sorangium cellulosum</name>
    <name type="common">Polyangium cellulosum</name>
    <dbReference type="NCBI Taxonomy" id="56"/>
    <lineage>
        <taxon>Bacteria</taxon>
        <taxon>Pseudomonadati</taxon>
        <taxon>Myxococcota</taxon>
        <taxon>Polyangia</taxon>
        <taxon>Polyangiales</taxon>
        <taxon>Polyangiaceae</taxon>
        <taxon>Sorangium</taxon>
    </lineage>
</organism>
<evidence type="ECO:0000313" key="1">
    <source>
        <dbReference type="EMBL" id="KYF60025.1"/>
    </source>
</evidence>
<comment type="caution">
    <text evidence="1">The sequence shown here is derived from an EMBL/GenBank/DDBJ whole genome shotgun (WGS) entry which is preliminary data.</text>
</comment>
<gene>
    <name evidence="1" type="ORF">BE08_18070</name>
</gene>
<sequence>DTLRHRDGRRFVFLVSQADQPISVEPVAASGHLVERGGETQVHTVELAPYDVKVFELRDRW</sequence>
<reference evidence="1 2" key="1">
    <citation type="submission" date="2014-02" db="EMBL/GenBank/DDBJ databases">
        <title>The small core and large imbalanced accessory genome model reveals a collaborative survival strategy of Sorangium cellulosum strains in nature.</title>
        <authorList>
            <person name="Han K."/>
            <person name="Peng R."/>
            <person name="Blom J."/>
            <person name="Li Y.-Z."/>
        </authorList>
    </citation>
    <scope>NUCLEOTIDE SEQUENCE [LARGE SCALE GENOMIC DNA]</scope>
    <source>
        <strain evidence="1 2">So0157-25</strain>
    </source>
</reference>
<dbReference type="Proteomes" id="UP000075420">
    <property type="component" value="Unassembled WGS sequence"/>
</dbReference>
<dbReference type="AlphaFoldDB" id="A0A150PW95"/>
<feature type="non-terminal residue" evidence="1">
    <location>
        <position position="1"/>
    </location>
</feature>